<dbReference type="SUPFAM" id="SSF50939">
    <property type="entry name" value="Sialidases"/>
    <property type="match status" value="1"/>
</dbReference>
<evidence type="ECO:0000259" key="2">
    <source>
        <dbReference type="Pfam" id="PF13088"/>
    </source>
</evidence>
<dbReference type="EMBL" id="JAYFUM010000024">
    <property type="protein sequence ID" value="MEA5141203.1"/>
    <property type="molecule type" value="Genomic_DNA"/>
</dbReference>
<dbReference type="RefSeq" id="WP_323298360.1">
    <property type="nucleotide sequence ID" value="NZ_JAYFUM010000024.1"/>
</dbReference>
<dbReference type="Proteomes" id="UP001302949">
    <property type="component" value="Unassembled WGS sequence"/>
</dbReference>
<name>A0ABU5QEP9_9BACT</name>
<proteinExistence type="predicted"/>
<keyword evidence="1" id="KW-0732">Signal</keyword>
<keyword evidence="4" id="KW-1185">Reference proteome</keyword>
<protein>
    <submittedName>
        <fullName evidence="3">Sialidase family protein</fullName>
    </submittedName>
</protein>
<reference evidence="3 4" key="1">
    <citation type="submission" date="2023-12" db="EMBL/GenBank/DDBJ databases">
        <title>Novel species of the genus Arcicella isolated from rivers.</title>
        <authorList>
            <person name="Lu H."/>
        </authorList>
    </citation>
    <scope>NUCLEOTIDE SEQUENCE [LARGE SCALE GENOMIC DNA]</scope>
    <source>
        <strain evidence="3 4">KCTC 23307</strain>
    </source>
</reference>
<dbReference type="InterPro" id="IPR036278">
    <property type="entry name" value="Sialidase_sf"/>
</dbReference>
<dbReference type="Pfam" id="PF13088">
    <property type="entry name" value="BNR_2"/>
    <property type="match status" value="1"/>
</dbReference>
<dbReference type="InterPro" id="IPR011040">
    <property type="entry name" value="Sialidase"/>
</dbReference>
<comment type="caution">
    <text evidence="3">The sequence shown here is derived from an EMBL/GenBank/DDBJ whole genome shotgun (WGS) entry which is preliminary data.</text>
</comment>
<dbReference type="PANTHER" id="PTHR43752">
    <property type="entry name" value="BNR/ASP-BOX REPEAT FAMILY PROTEIN"/>
    <property type="match status" value="1"/>
</dbReference>
<dbReference type="Gene3D" id="2.120.10.10">
    <property type="match status" value="1"/>
</dbReference>
<dbReference type="PANTHER" id="PTHR43752:SF2">
    <property type="entry name" value="BNR_ASP-BOX REPEAT FAMILY PROTEIN"/>
    <property type="match status" value="1"/>
</dbReference>
<feature type="chain" id="PRO_5045216632" evidence="1">
    <location>
        <begin position="18"/>
        <end position="343"/>
    </location>
</feature>
<evidence type="ECO:0000313" key="3">
    <source>
        <dbReference type="EMBL" id="MEA5141203.1"/>
    </source>
</evidence>
<dbReference type="CDD" id="cd15482">
    <property type="entry name" value="Sialidase_non-viral"/>
    <property type="match status" value="1"/>
</dbReference>
<sequence length="343" mass="38653">MKSLTLLFLCFSFTVFSQPKATLVKAENIFTVPPTPACHASTIVELSKDTFMASWFGGKYESSPDVGIWIATNKKGKWSEAKQIANGIINDTLRYPCWNPVLFKTKAGKLLLFYKVGKNPREWWGMKMTSEDNGKHWTKAEKLPEGILGPIKNKPFQLANGEILYPSSTESLDEKVWNIHLEKSDKNTKTFKKINIACDTFGVIQPSILQYSGNKLQLLCRSRQNAVVQTWSNDNGNTWSPLTLTNLPNPNSGTDATTLKNGLQVLVYNPLKKGADWFNGRYKLNVAVSKNGKDWQDVYTLEDEKEGEFSYPAIIQSTEGLVHITYTANRKNIKHVVLSCELF</sequence>
<evidence type="ECO:0000256" key="1">
    <source>
        <dbReference type="SAM" id="SignalP"/>
    </source>
</evidence>
<gene>
    <name evidence="3" type="ORF">VB248_18770</name>
</gene>
<evidence type="ECO:0000313" key="4">
    <source>
        <dbReference type="Proteomes" id="UP001302949"/>
    </source>
</evidence>
<feature type="signal peptide" evidence="1">
    <location>
        <begin position="1"/>
        <end position="17"/>
    </location>
</feature>
<feature type="domain" description="Sialidase" evidence="2">
    <location>
        <begin position="50"/>
        <end position="324"/>
    </location>
</feature>
<organism evidence="3 4">
    <name type="scientific">Arcicella rigui</name>
    <dbReference type="NCBI Taxonomy" id="797020"/>
    <lineage>
        <taxon>Bacteria</taxon>
        <taxon>Pseudomonadati</taxon>
        <taxon>Bacteroidota</taxon>
        <taxon>Cytophagia</taxon>
        <taxon>Cytophagales</taxon>
        <taxon>Flectobacillaceae</taxon>
        <taxon>Arcicella</taxon>
    </lineage>
</organism>
<accession>A0ABU5QEP9</accession>